<dbReference type="EMBL" id="CM009290">
    <property type="protein sequence ID" value="RQO84651.1"/>
    <property type="molecule type" value="Genomic_DNA"/>
</dbReference>
<proteinExistence type="predicted"/>
<reference evidence="2 3" key="1">
    <citation type="journal article" date="2006" name="Science">
        <title>The genome of black cottonwood, Populus trichocarpa (Torr. &amp; Gray).</title>
        <authorList>
            <person name="Tuskan G.A."/>
            <person name="Difazio S."/>
            <person name="Jansson S."/>
            <person name="Bohlmann J."/>
            <person name="Grigoriev I."/>
            <person name="Hellsten U."/>
            <person name="Putnam N."/>
            <person name="Ralph S."/>
            <person name="Rombauts S."/>
            <person name="Salamov A."/>
            <person name="Schein J."/>
            <person name="Sterck L."/>
            <person name="Aerts A."/>
            <person name="Bhalerao R.R."/>
            <person name="Bhalerao R.P."/>
            <person name="Blaudez D."/>
            <person name="Boerjan W."/>
            <person name="Brun A."/>
            <person name="Brunner A."/>
            <person name="Busov V."/>
            <person name="Campbell M."/>
            <person name="Carlson J."/>
            <person name="Chalot M."/>
            <person name="Chapman J."/>
            <person name="Chen G.L."/>
            <person name="Cooper D."/>
            <person name="Coutinho P.M."/>
            <person name="Couturier J."/>
            <person name="Covert S."/>
            <person name="Cronk Q."/>
            <person name="Cunningham R."/>
            <person name="Davis J."/>
            <person name="Degroeve S."/>
            <person name="Dejardin A."/>
            <person name="Depamphilis C."/>
            <person name="Detter J."/>
            <person name="Dirks B."/>
            <person name="Dubchak I."/>
            <person name="Duplessis S."/>
            <person name="Ehlting J."/>
            <person name="Ellis B."/>
            <person name="Gendler K."/>
            <person name="Goodstein D."/>
            <person name="Gribskov M."/>
            <person name="Grimwood J."/>
            <person name="Groover A."/>
            <person name="Gunter L."/>
            <person name="Hamberger B."/>
            <person name="Heinze B."/>
            <person name="Helariutta Y."/>
            <person name="Henrissat B."/>
            <person name="Holligan D."/>
            <person name="Holt R."/>
            <person name="Huang W."/>
            <person name="Islam-Faridi N."/>
            <person name="Jones S."/>
            <person name="Jones-Rhoades M."/>
            <person name="Jorgensen R."/>
            <person name="Joshi C."/>
            <person name="Kangasjarvi J."/>
            <person name="Karlsson J."/>
            <person name="Kelleher C."/>
            <person name="Kirkpatrick R."/>
            <person name="Kirst M."/>
            <person name="Kohler A."/>
            <person name="Kalluri U."/>
            <person name="Larimer F."/>
            <person name="Leebens-Mack J."/>
            <person name="Leple J.C."/>
            <person name="Locascio P."/>
            <person name="Lou Y."/>
            <person name="Lucas S."/>
            <person name="Martin F."/>
            <person name="Montanini B."/>
            <person name="Napoli C."/>
            <person name="Nelson D.R."/>
            <person name="Nelson C."/>
            <person name="Nieminen K."/>
            <person name="Nilsson O."/>
            <person name="Pereda V."/>
            <person name="Peter G."/>
            <person name="Philippe R."/>
            <person name="Pilate G."/>
            <person name="Poliakov A."/>
            <person name="Razumovskaya J."/>
            <person name="Richardson P."/>
            <person name="Rinaldi C."/>
            <person name="Ritland K."/>
            <person name="Rouze P."/>
            <person name="Ryaboy D."/>
            <person name="Schmutz J."/>
            <person name="Schrader J."/>
            <person name="Segerman B."/>
            <person name="Shin H."/>
            <person name="Siddiqui A."/>
            <person name="Sterky F."/>
            <person name="Terry A."/>
            <person name="Tsai C.J."/>
            <person name="Uberbacher E."/>
            <person name="Unneberg P."/>
            <person name="Vahala J."/>
            <person name="Wall K."/>
            <person name="Wessler S."/>
            <person name="Yang G."/>
            <person name="Yin T."/>
            <person name="Douglas C."/>
            <person name="Marra M."/>
            <person name="Sandberg G."/>
            <person name="Van de Peer Y."/>
            <person name="Rokhsar D."/>
        </authorList>
    </citation>
    <scope>NUCLEOTIDE SEQUENCE [LARGE SCALE GENOMIC DNA]</scope>
    <source>
        <strain evidence="3">cv. Nisqually</strain>
    </source>
</reference>
<dbReference type="Proteomes" id="UP000006729">
    <property type="component" value="Chromosome 1"/>
</dbReference>
<keyword evidence="3" id="KW-1185">Reference proteome</keyword>
<evidence type="ECO:0000256" key="1">
    <source>
        <dbReference type="SAM" id="MobiDB-lite"/>
    </source>
</evidence>
<evidence type="ECO:0000313" key="3">
    <source>
        <dbReference type="Proteomes" id="UP000006729"/>
    </source>
</evidence>
<organism evidence="2 3">
    <name type="scientific">Populus trichocarpa</name>
    <name type="common">Western balsam poplar</name>
    <name type="synonym">Populus balsamifera subsp. trichocarpa</name>
    <dbReference type="NCBI Taxonomy" id="3694"/>
    <lineage>
        <taxon>Eukaryota</taxon>
        <taxon>Viridiplantae</taxon>
        <taxon>Streptophyta</taxon>
        <taxon>Embryophyta</taxon>
        <taxon>Tracheophyta</taxon>
        <taxon>Spermatophyta</taxon>
        <taxon>Magnoliopsida</taxon>
        <taxon>eudicotyledons</taxon>
        <taxon>Gunneridae</taxon>
        <taxon>Pentapetalae</taxon>
        <taxon>rosids</taxon>
        <taxon>fabids</taxon>
        <taxon>Malpighiales</taxon>
        <taxon>Salicaceae</taxon>
        <taxon>Saliceae</taxon>
        <taxon>Populus</taxon>
    </lineage>
</organism>
<feature type="region of interest" description="Disordered" evidence="1">
    <location>
        <begin position="1"/>
        <end position="121"/>
    </location>
</feature>
<gene>
    <name evidence="2" type="ORF">POPTR_001G098550</name>
</gene>
<dbReference type="InParanoid" id="A0A3N7FAX4"/>
<feature type="compositionally biased region" description="Basic and acidic residues" evidence="1">
    <location>
        <begin position="34"/>
        <end position="55"/>
    </location>
</feature>
<protein>
    <submittedName>
        <fullName evidence="2">Uncharacterized protein</fullName>
    </submittedName>
</protein>
<sequence>MTGLLVFQSNHNTKSQALSPREDQCPGKINISFEQEKPIKGRGRNESRGKGEQKKNRGRRKPNRKETEREVTRGAGTKRTKGSQRQRLHPRQAPVDSSSKTSAKKNPGKQSFPPCKFNSLFGGASMREQFTNAWRDKINRLLVSTSNRPELAGSGSIRAAGLD</sequence>
<dbReference type="AlphaFoldDB" id="A0A3N7FAX4"/>
<feature type="compositionally biased region" description="Basic residues" evidence="1">
    <location>
        <begin position="76"/>
        <end position="90"/>
    </location>
</feature>
<name>A0A3N7FAX4_POPTR</name>
<feature type="compositionally biased region" description="Polar residues" evidence="1">
    <location>
        <begin position="7"/>
        <end position="18"/>
    </location>
</feature>
<accession>A0A3N7FAX4</accession>
<evidence type="ECO:0000313" key="2">
    <source>
        <dbReference type="EMBL" id="RQO84651.1"/>
    </source>
</evidence>